<keyword evidence="4 6" id="KW-1133">Transmembrane helix</keyword>
<feature type="transmembrane region" description="Helical" evidence="6">
    <location>
        <begin position="115"/>
        <end position="135"/>
    </location>
</feature>
<name>A0A101T7Q8_9ACTN</name>
<dbReference type="RefSeq" id="WP_059202422.1">
    <property type="nucleotide sequence ID" value="NZ_KQ948764.1"/>
</dbReference>
<evidence type="ECO:0000256" key="2">
    <source>
        <dbReference type="ARBA" id="ARBA00007375"/>
    </source>
</evidence>
<keyword evidence="8" id="KW-1185">Reference proteome</keyword>
<evidence type="ECO:0008006" key="9">
    <source>
        <dbReference type="Google" id="ProtNLM"/>
    </source>
</evidence>
<keyword evidence="3 6" id="KW-0812">Transmembrane</keyword>
<keyword evidence="5 6" id="KW-0472">Membrane</keyword>
<reference evidence="7 8" key="1">
    <citation type="submission" date="2015-10" db="EMBL/GenBank/DDBJ databases">
        <title>Draft genome sequence of Streptomyces griseoruber DSM 40281, type strain for the species Streptomyces griseoruber.</title>
        <authorList>
            <person name="Ruckert C."/>
            <person name="Winkler A."/>
            <person name="Kalinowski J."/>
            <person name="Kampfer P."/>
            <person name="Glaeser S."/>
        </authorList>
    </citation>
    <scope>NUCLEOTIDE SEQUENCE [LARGE SCALE GENOMIC DNA]</scope>
    <source>
        <strain evidence="7 8">DSM 40281</strain>
    </source>
</reference>
<dbReference type="PANTHER" id="PTHR31885:SF6">
    <property type="entry name" value="GH04784P"/>
    <property type="match status" value="1"/>
</dbReference>
<feature type="transmembrane region" description="Helical" evidence="6">
    <location>
        <begin position="12"/>
        <end position="30"/>
    </location>
</feature>
<evidence type="ECO:0000256" key="1">
    <source>
        <dbReference type="ARBA" id="ARBA00004141"/>
    </source>
</evidence>
<proteinExistence type="inferred from homology"/>
<evidence type="ECO:0000256" key="3">
    <source>
        <dbReference type="ARBA" id="ARBA00022692"/>
    </source>
</evidence>
<feature type="transmembrane region" description="Helical" evidence="6">
    <location>
        <begin position="82"/>
        <end position="103"/>
    </location>
</feature>
<evidence type="ECO:0000313" key="7">
    <source>
        <dbReference type="EMBL" id="KUN87427.1"/>
    </source>
</evidence>
<evidence type="ECO:0000256" key="4">
    <source>
        <dbReference type="ARBA" id="ARBA00022989"/>
    </source>
</evidence>
<dbReference type="InterPro" id="IPR012506">
    <property type="entry name" value="TMEM86B-like"/>
</dbReference>
<evidence type="ECO:0000256" key="6">
    <source>
        <dbReference type="SAM" id="Phobius"/>
    </source>
</evidence>
<dbReference type="Pfam" id="PF07947">
    <property type="entry name" value="YhhN"/>
    <property type="match status" value="1"/>
</dbReference>
<gene>
    <name evidence="7" type="ORF">AQJ64_04530</name>
</gene>
<comment type="subcellular location">
    <subcellularLocation>
        <location evidence="1">Membrane</location>
        <topology evidence="1">Multi-pass membrane protein</topology>
    </subcellularLocation>
</comment>
<comment type="similarity">
    <text evidence="2">Belongs to the TMEM86 family.</text>
</comment>
<dbReference type="Proteomes" id="UP000052982">
    <property type="component" value="Unassembled WGS sequence"/>
</dbReference>
<dbReference type="STRING" id="1943.AQJ64_04530"/>
<dbReference type="PANTHER" id="PTHR31885">
    <property type="entry name" value="GH04784P"/>
    <property type="match status" value="1"/>
</dbReference>
<dbReference type="AlphaFoldDB" id="A0A101T7Q8"/>
<comment type="caution">
    <text evidence="7">The sequence shown here is derived from an EMBL/GenBank/DDBJ whole genome shotgun (WGS) entry which is preliminary data.</text>
</comment>
<dbReference type="EMBL" id="LMWW01000007">
    <property type="protein sequence ID" value="KUN87427.1"/>
    <property type="molecule type" value="Genomic_DNA"/>
</dbReference>
<evidence type="ECO:0000256" key="5">
    <source>
        <dbReference type="ARBA" id="ARBA00023136"/>
    </source>
</evidence>
<organism evidence="7 8">
    <name type="scientific">Streptomyces griseoruber</name>
    <dbReference type="NCBI Taxonomy" id="1943"/>
    <lineage>
        <taxon>Bacteria</taxon>
        <taxon>Bacillati</taxon>
        <taxon>Actinomycetota</taxon>
        <taxon>Actinomycetes</taxon>
        <taxon>Kitasatosporales</taxon>
        <taxon>Streptomycetaceae</taxon>
        <taxon>Streptomyces</taxon>
    </lineage>
</organism>
<sequence>MTLRPRPFRPRPLLAAFVLATAVDLGSLAVGWHPGHAVAKPLLIPLLAVWAAVNGAPRLLLAALLCGWGGDVLLLSDADPAFLAGMACFAAGHVCYLVLFTAGARTGRPRARGTVLAPSYAAVLIATLTLLWPGLPPDLRAPVAVYSALLTAMAYTAATRLGPLAGAGGVLFLLSDTLIATGVAGLPQPPRPDLWIMLTYAAAQCLLVRGVLEERAAPPTAYREVRSTTP</sequence>
<evidence type="ECO:0000313" key="8">
    <source>
        <dbReference type="Proteomes" id="UP000052982"/>
    </source>
</evidence>
<dbReference type="GO" id="GO:0016020">
    <property type="term" value="C:membrane"/>
    <property type="evidence" value="ECO:0007669"/>
    <property type="project" value="UniProtKB-SubCell"/>
</dbReference>
<protein>
    <recommendedName>
        <fullName evidence="9">Lysoplasmalogenase</fullName>
    </recommendedName>
</protein>
<accession>A0A101T7Q8</accession>
<dbReference type="GO" id="GO:0016787">
    <property type="term" value="F:hydrolase activity"/>
    <property type="evidence" value="ECO:0007669"/>
    <property type="project" value="TreeGrafter"/>
</dbReference>